<feature type="transmembrane region" description="Helical" evidence="1">
    <location>
        <begin position="30"/>
        <end position="53"/>
    </location>
</feature>
<dbReference type="AlphaFoldDB" id="A0A1Y0I2X9"/>
<reference evidence="2 3" key="1">
    <citation type="submission" date="2017-05" db="EMBL/GenBank/DDBJ databases">
        <title>Genomic insights into alkan degradation activity of Oleiphilus messinensis.</title>
        <authorList>
            <person name="Kozyavkin S.A."/>
            <person name="Slesarev A.I."/>
            <person name="Golyshin P.N."/>
            <person name="Korzhenkov A."/>
            <person name="Golyshina O.N."/>
            <person name="Toshchakov S.V."/>
        </authorList>
    </citation>
    <scope>NUCLEOTIDE SEQUENCE [LARGE SCALE GENOMIC DNA]</scope>
    <source>
        <strain evidence="2 3">ME102</strain>
    </source>
</reference>
<keyword evidence="1" id="KW-0472">Membrane</keyword>
<dbReference type="KEGG" id="ome:OLMES_0517"/>
<gene>
    <name evidence="2" type="ORF">OLMES_0517</name>
</gene>
<proteinExistence type="predicted"/>
<dbReference type="RefSeq" id="WP_087459798.1">
    <property type="nucleotide sequence ID" value="NZ_CP021425.1"/>
</dbReference>
<accession>A0A1Y0I2X9</accession>
<evidence type="ECO:0000313" key="2">
    <source>
        <dbReference type="EMBL" id="ARU54620.1"/>
    </source>
</evidence>
<dbReference type="OrthoDB" id="5568716at2"/>
<organism evidence="2 3">
    <name type="scientific">Oleiphilus messinensis</name>
    <dbReference type="NCBI Taxonomy" id="141451"/>
    <lineage>
        <taxon>Bacteria</taxon>
        <taxon>Pseudomonadati</taxon>
        <taxon>Pseudomonadota</taxon>
        <taxon>Gammaproteobacteria</taxon>
        <taxon>Oceanospirillales</taxon>
        <taxon>Oleiphilaceae</taxon>
        <taxon>Oleiphilus</taxon>
    </lineage>
</organism>
<keyword evidence="1" id="KW-0812">Transmembrane</keyword>
<feature type="transmembrane region" description="Helical" evidence="1">
    <location>
        <begin position="110"/>
        <end position="128"/>
    </location>
</feature>
<evidence type="ECO:0000313" key="3">
    <source>
        <dbReference type="Proteomes" id="UP000196027"/>
    </source>
</evidence>
<sequence>MMTQRFWPAVGLAFVFSVLGAVFYHGVTPLLGYGFTQKVLVLIFGAIYLGLVLRNRKARIGRLVVLSVWGLMLTGLVVLNASVLTWLLSHLALLWLVRVLYCYPHFWQALADAALTGFSCIAALAALWHSHSVFLSLWSFFLIQAFVVLLDSSQPRESKDVAGNACFDRAANAAESALKRLSVRPQKSSVTNQL</sequence>
<evidence type="ECO:0000256" key="1">
    <source>
        <dbReference type="SAM" id="Phobius"/>
    </source>
</evidence>
<feature type="transmembrane region" description="Helical" evidence="1">
    <location>
        <begin position="134"/>
        <end position="150"/>
    </location>
</feature>
<protein>
    <submittedName>
        <fullName evidence="2">Uncharacterized protein</fullName>
    </submittedName>
</protein>
<keyword evidence="3" id="KW-1185">Reference proteome</keyword>
<dbReference type="Proteomes" id="UP000196027">
    <property type="component" value="Chromosome"/>
</dbReference>
<feature type="transmembrane region" description="Helical" evidence="1">
    <location>
        <begin position="60"/>
        <end position="78"/>
    </location>
</feature>
<name>A0A1Y0I2X9_9GAMM</name>
<keyword evidence="1" id="KW-1133">Transmembrane helix</keyword>
<dbReference type="EMBL" id="CP021425">
    <property type="protein sequence ID" value="ARU54620.1"/>
    <property type="molecule type" value="Genomic_DNA"/>
</dbReference>